<comment type="caution">
    <text evidence="1">The sequence shown here is derived from an EMBL/GenBank/DDBJ whole genome shotgun (WGS) entry which is preliminary data.</text>
</comment>
<sequence>MATQALSDADLQKLDSELQQMIPEAARSSAAGADAAPSISDVKEEFCSIWPKAAPILEIVAKFVKFIPGVGPAAGAIIRGLITAGNTLSSAVCPQG</sequence>
<proteinExistence type="predicted"/>
<organism evidence="1">
    <name type="scientific">Sphingomonas psychrotolerans</name>
    <dbReference type="NCBI Taxonomy" id="1327635"/>
    <lineage>
        <taxon>Bacteria</taxon>
        <taxon>Pseudomonadati</taxon>
        <taxon>Pseudomonadota</taxon>
        <taxon>Alphaproteobacteria</taxon>
        <taxon>Sphingomonadales</taxon>
        <taxon>Sphingomonadaceae</taxon>
        <taxon>Sphingomonas</taxon>
    </lineage>
</organism>
<dbReference type="EMBL" id="JALMLT010000002">
    <property type="protein sequence ID" value="MDT8758668.1"/>
    <property type="molecule type" value="Genomic_DNA"/>
</dbReference>
<name>A0ABU3N290_9SPHN</name>
<gene>
    <name evidence="1" type="ORF">MZO42_08155</name>
</gene>
<reference evidence="1" key="1">
    <citation type="submission" date="2022-04" db="EMBL/GenBank/DDBJ databases">
        <title>Tomato heritable bacteria conferring resistance against bacterial wilt.</title>
        <authorList>
            <person name="Yin J."/>
        </authorList>
    </citation>
    <scope>NUCLEOTIDE SEQUENCE</scope>
    <source>
        <strain evidence="1">Cra20</strain>
    </source>
</reference>
<accession>A0ABU3N290</accession>
<protein>
    <submittedName>
        <fullName evidence="1">Uncharacterized protein</fullName>
    </submittedName>
</protein>
<evidence type="ECO:0000313" key="1">
    <source>
        <dbReference type="EMBL" id="MDT8758668.1"/>
    </source>
</evidence>